<dbReference type="InterPro" id="IPR001611">
    <property type="entry name" value="Leu-rich_rpt"/>
</dbReference>
<evidence type="ECO:0000256" key="6">
    <source>
        <dbReference type="ARBA" id="ARBA00022729"/>
    </source>
</evidence>
<evidence type="ECO:0000259" key="14">
    <source>
        <dbReference type="Pfam" id="PF08263"/>
    </source>
</evidence>
<dbReference type="AlphaFoldDB" id="A0AB40C7A0"/>
<feature type="chain" id="PRO_5044216138" evidence="13">
    <location>
        <begin position="28"/>
        <end position="904"/>
    </location>
</feature>
<evidence type="ECO:0000256" key="5">
    <source>
        <dbReference type="ARBA" id="ARBA00022692"/>
    </source>
</evidence>
<dbReference type="RefSeq" id="XP_039134369.1">
    <property type="nucleotide sequence ID" value="XM_039278435.1"/>
</dbReference>
<dbReference type="GO" id="GO:0051606">
    <property type="term" value="P:detection of stimulus"/>
    <property type="evidence" value="ECO:0007669"/>
    <property type="project" value="UniProtKB-ARBA"/>
</dbReference>
<keyword evidence="11" id="KW-0325">Glycoprotein</keyword>
<evidence type="ECO:0000256" key="10">
    <source>
        <dbReference type="ARBA" id="ARBA00023170"/>
    </source>
</evidence>
<dbReference type="PANTHER" id="PTHR48063:SF112">
    <property type="entry name" value="RECEPTOR LIKE PROTEIN 30-LIKE"/>
    <property type="match status" value="1"/>
</dbReference>
<dbReference type="InterPro" id="IPR013210">
    <property type="entry name" value="LRR_N_plant-typ"/>
</dbReference>
<dbReference type="InterPro" id="IPR032675">
    <property type="entry name" value="LRR_dom_sf"/>
</dbReference>
<evidence type="ECO:0000256" key="12">
    <source>
        <dbReference type="SAM" id="Phobius"/>
    </source>
</evidence>
<sequence>MDYAMYVLLQLVILLLVVLINTSSCSACMEIERRALLEFKKHIKDPNNKLSSWVMGQDCCSWEGVHCDNLTGNIVRLELKGPDHQISNEHYLQLRGEISPSLLQLRHLNHVDLSGNFFNGTSIPSFIGQFKQLIYLNLSNSYFHGAIPSSFGNLSGLQTLDLSYNYGIYVDDPAHQWLSHLTSLQHLDLTYNNIGNTSISFFQALNKLPSIYELHLSRCNLEKLPLSFPHFNFTSLSILDLSYNHINFLGISWVFNINSLQYLDLSFNGFHQLTTYWSSRMLNGYIDTSQQSEINLHESIGSLCSLQTLDLSGLNINKTLVELGGLFSGCLKHSLTHLQLSSTDLNGDIPDWIGDIKNLRVLDLSYNLLSGSVPSSVAKLAQLEYINLAYNRLSGIISEEHFTQLEKLETLDMSDSALVFRVSSNWVPPFLLNELRISTSTVGPEFPAWIQTQHKLNTLDLSDNEISSTVPHWLWNLTTRNLVHLDLSSNQIQGMIPKLLTFSHIEHLYLSANLFSGPLPDWLCQMKGIVALDISINQLSGELPNCWSDSSALSYINLAYNNLSGALPNSIFNLRNLKSLLLSHNKLSGELPDSMKNSSQLLALDLSHNNFTGDIPTWMGECLSFLTVLMLKWNAFVNHIPQEISQLKYLQILDLSSNNLSGPIPKSLSNLTTMQMLQGTPDILLEYGGTVFLSFIYYRSRIRYVSYMDFSSNELSGNIPEELGSLYGLQSLNLSGNTLEGEIPDKLGRMKQLQSLDLSRNKLSGSIPATLSNLTFLSLFNVSYNNLSGKIPSGNQFNTFNDPSIYVGNHLCGYPLSDNCTKDGGIFKEKLSDGMDEDDGMLWMYIGSLSGFAVGFWTVWGILAFKKKWRYAYFHCMDNSFDKIYVYVALCFTRMRIKMITTNH</sequence>
<keyword evidence="6 13" id="KW-0732">Signal</keyword>
<keyword evidence="9 12" id="KW-0472">Membrane</keyword>
<dbReference type="SMART" id="SM00365">
    <property type="entry name" value="LRR_SD22"/>
    <property type="match status" value="7"/>
</dbReference>
<comment type="subcellular location">
    <subcellularLocation>
        <location evidence="1">Cell membrane</location>
        <topology evidence="1">Single-pass type I membrane protein</topology>
    </subcellularLocation>
</comment>
<evidence type="ECO:0000313" key="15">
    <source>
        <dbReference type="Proteomes" id="UP001515500"/>
    </source>
</evidence>
<reference evidence="16" key="1">
    <citation type="submission" date="2025-08" db="UniProtKB">
        <authorList>
            <consortium name="RefSeq"/>
        </authorList>
    </citation>
    <scope>IDENTIFICATION</scope>
</reference>
<dbReference type="InterPro" id="IPR046956">
    <property type="entry name" value="RLP23-like"/>
</dbReference>
<feature type="signal peptide" evidence="13">
    <location>
        <begin position="1"/>
        <end position="27"/>
    </location>
</feature>
<keyword evidence="5 12" id="KW-0812">Transmembrane</keyword>
<dbReference type="FunFam" id="3.80.10.10:FF:001347">
    <property type="entry name" value="LRR receptor-like serine/threonine-protein kinase GSO2"/>
    <property type="match status" value="1"/>
</dbReference>
<dbReference type="FunFam" id="3.80.10.10:FF:000111">
    <property type="entry name" value="LRR receptor-like serine/threonine-protein kinase ERECTA"/>
    <property type="match status" value="1"/>
</dbReference>
<feature type="transmembrane region" description="Helical" evidence="12">
    <location>
        <begin position="842"/>
        <end position="865"/>
    </location>
</feature>
<dbReference type="Proteomes" id="UP001515500">
    <property type="component" value="Chromosome 11"/>
</dbReference>
<keyword evidence="10" id="KW-0675">Receptor</keyword>
<evidence type="ECO:0000256" key="8">
    <source>
        <dbReference type="ARBA" id="ARBA00022989"/>
    </source>
</evidence>
<dbReference type="PROSITE" id="PS51450">
    <property type="entry name" value="LRR"/>
    <property type="match status" value="2"/>
</dbReference>
<evidence type="ECO:0000256" key="3">
    <source>
        <dbReference type="ARBA" id="ARBA00022475"/>
    </source>
</evidence>
<dbReference type="Pfam" id="PF13855">
    <property type="entry name" value="LRR_8"/>
    <property type="match status" value="3"/>
</dbReference>
<evidence type="ECO:0000256" key="9">
    <source>
        <dbReference type="ARBA" id="ARBA00023136"/>
    </source>
</evidence>
<evidence type="ECO:0000256" key="13">
    <source>
        <dbReference type="SAM" id="SignalP"/>
    </source>
</evidence>
<proteinExistence type="inferred from homology"/>
<keyword evidence="8 12" id="KW-1133">Transmembrane helix</keyword>
<evidence type="ECO:0000256" key="1">
    <source>
        <dbReference type="ARBA" id="ARBA00004251"/>
    </source>
</evidence>
<feature type="domain" description="Leucine-rich repeat-containing N-terminal plant-type" evidence="14">
    <location>
        <begin position="32"/>
        <end position="68"/>
    </location>
</feature>
<dbReference type="Pfam" id="PF13516">
    <property type="entry name" value="LRR_6"/>
    <property type="match status" value="1"/>
</dbReference>
<dbReference type="InterPro" id="IPR003591">
    <property type="entry name" value="Leu-rich_rpt_typical-subtyp"/>
</dbReference>
<dbReference type="Gene3D" id="3.80.10.10">
    <property type="entry name" value="Ribonuclease Inhibitor"/>
    <property type="match status" value="4"/>
</dbReference>
<dbReference type="PRINTS" id="PR00019">
    <property type="entry name" value="LEURICHRPT"/>
</dbReference>
<dbReference type="SMART" id="SM00369">
    <property type="entry name" value="LRR_TYP"/>
    <property type="match status" value="13"/>
</dbReference>
<keyword evidence="7" id="KW-0677">Repeat</keyword>
<comment type="similarity">
    <text evidence="2">Belongs to the RLP family.</text>
</comment>
<dbReference type="GeneID" id="120271758"/>
<evidence type="ECO:0000256" key="4">
    <source>
        <dbReference type="ARBA" id="ARBA00022614"/>
    </source>
</evidence>
<dbReference type="PANTHER" id="PTHR48063">
    <property type="entry name" value="LRR RECEPTOR-LIKE KINASE"/>
    <property type="match status" value="1"/>
</dbReference>
<evidence type="ECO:0000256" key="2">
    <source>
        <dbReference type="ARBA" id="ARBA00009592"/>
    </source>
</evidence>
<name>A0AB40C7A0_DIOCR</name>
<protein>
    <submittedName>
        <fullName evidence="16">Receptor-like protein EIX2</fullName>
    </submittedName>
</protein>
<dbReference type="SUPFAM" id="SSF52047">
    <property type="entry name" value="RNI-like"/>
    <property type="match status" value="1"/>
</dbReference>
<dbReference type="FunFam" id="3.80.10.10:FF:000095">
    <property type="entry name" value="LRR receptor-like serine/threonine-protein kinase GSO1"/>
    <property type="match status" value="1"/>
</dbReference>
<dbReference type="Pfam" id="PF00560">
    <property type="entry name" value="LRR_1"/>
    <property type="match status" value="10"/>
</dbReference>
<keyword evidence="3" id="KW-1003">Cell membrane</keyword>
<evidence type="ECO:0000256" key="11">
    <source>
        <dbReference type="ARBA" id="ARBA00023180"/>
    </source>
</evidence>
<organism evidence="15 16">
    <name type="scientific">Dioscorea cayennensis subsp. rotundata</name>
    <name type="common">White Guinea yam</name>
    <name type="synonym">Dioscorea rotundata</name>
    <dbReference type="NCBI Taxonomy" id="55577"/>
    <lineage>
        <taxon>Eukaryota</taxon>
        <taxon>Viridiplantae</taxon>
        <taxon>Streptophyta</taxon>
        <taxon>Embryophyta</taxon>
        <taxon>Tracheophyta</taxon>
        <taxon>Spermatophyta</taxon>
        <taxon>Magnoliopsida</taxon>
        <taxon>Liliopsida</taxon>
        <taxon>Dioscoreales</taxon>
        <taxon>Dioscoreaceae</taxon>
        <taxon>Dioscorea</taxon>
    </lineage>
</organism>
<dbReference type="GO" id="GO:0005886">
    <property type="term" value="C:plasma membrane"/>
    <property type="evidence" value="ECO:0007669"/>
    <property type="project" value="UniProtKB-SubCell"/>
</dbReference>
<gene>
    <name evidence="16" type="primary">LOC120271758</name>
</gene>
<dbReference type="Pfam" id="PF08263">
    <property type="entry name" value="LRRNT_2"/>
    <property type="match status" value="1"/>
</dbReference>
<dbReference type="SUPFAM" id="SSF52058">
    <property type="entry name" value="L domain-like"/>
    <property type="match status" value="2"/>
</dbReference>
<dbReference type="FunFam" id="3.80.10.10:FF:000470">
    <property type="entry name" value="LRR receptor-like serine/threonine-protein kinase RPK2"/>
    <property type="match status" value="1"/>
</dbReference>
<evidence type="ECO:0000256" key="7">
    <source>
        <dbReference type="ARBA" id="ARBA00022737"/>
    </source>
</evidence>
<accession>A0AB40C7A0</accession>
<evidence type="ECO:0000313" key="16">
    <source>
        <dbReference type="RefSeq" id="XP_039134369.1"/>
    </source>
</evidence>
<keyword evidence="15" id="KW-1185">Reference proteome</keyword>
<keyword evidence="4" id="KW-0433">Leucine-rich repeat</keyword>